<dbReference type="PRINTS" id="PR00245">
    <property type="entry name" value="OLFACTORYR"/>
</dbReference>
<dbReference type="Proteomes" id="UP000472260">
    <property type="component" value="Unassembled WGS sequence"/>
</dbReference>
<evidence type="ECO:0000313" key="17">
    <source>
        <dbReference type="Proteomes" id="UP000472260"/>
    </source>
</evidence>
<comment type="similarity">
    <text evidence="13">Belongs to the G-protein coupled receptor 1 family.</text>
</comment>
<keyword evidence="9" id="KW-1015">Disulfide bond</keyword>
<keyword evidence="12 13" id="KW-0807">Transducer</keyword>
<dbReference type="OrthoDB" id="6147321at2759"/>
<feature type="transmembrane region" description="Helical" evidence="14">
    <location>
        <begin position="92"/>
        <end position="119"/>
    </location>
</feature>
<keyword evidence="11" id="KW-0325">Glycoprotein</keyword>
<keyword evidence="17" id="KW-1185">Reference proteome</keyword>
<evidence type="ECO:0000256" key="13">
    <source>
        <dbReference type="RuleBase" id="RU000688"/>
    </source>
</evidence>
<keyword evidence="7 13" id="KW-0297">G-protein coupled receptor</keyword>
<dbReference type="GO" id="GO:0005886">
    <property type="term" value="C:plasma membrane"/>
    <property type="evidence" value="ECO:0007669"/>
    <property type="project" value="UniProtKB-SubCell"/>
</dbReference>
<evidence type="ECO:0000256" key="3">
    <source>
        <dbReference type="ARBA" id="ARBA00022606"/>
    </source>
</evidence>
<evidence type="ECO:0000256" key="14">
    <source>
        <dbReference type="RuleBase" id="RU363047"/>
    </source>
</evidence>
<evidence type="ECO:0000256" key="12">
    <source>
        <dbReference type="ARBA" id="ARBA00023224"/>
    </source>
</evidence>
<dbReference type="FunFam" id="1.20.1070.10:FF:000024">
    <property type="entry name" value="Olfactory receptor"/>
    <property type="match status" value="1"/>
</dbReference>
<evidence type="ECO:0000256" key="9">
    <source>
        <dbReference type="ARBA" id="ARBA00023157"/>
    </source>
</evidence>
<evidence type="ECO:0000256" key="7">
    <source>
        <dbReference type="ARBA" id="ARBA00023040"/>
    </source>
</evidence>
<feature type="transmembrane region" description="Helical" evidence="14">
    <location>
        <begin position="59"/>
        <end position="80"/>
    </location>
</feature>
<dbReference type="Ensembl" id="ENSSANT00000014425.1">
    <property type="protein sequence ID" value="ENSSANP00000013517.1"/>
    <property type="gene ID" value="ENSSANG00000007190.1"/>
</dbReference>
<dbReference type="InterPro" id="IPR000276">
    <property type="entry name" value="GPCR_Rhodpsn"/>
</dbReference>
<dbReference type="GO" id="GO:0004984">
    <property type="term" value="F:olfactory receptor activity"/>
    <property type="evidence" value="ECO:0007669"/>
    <property type="project" value="InterPro"/>
</dbReference>
<protein>
    <recommendedName>
        <fullName evidence="14">Olfactory receptor</fullName>
    </recommendedName>
</protein>
<evidence type="ECO:0000256" key="4">
    <source>
        <dbReference type="ARBA" id="ARBA00022692"/>
    </source>
</evidence>
<dbReference type="PROSITE" id="PS00237">
    <property type="entry name" value="G_PROTEIN_RECEP_F1_1"/>
    <property type="match status" value="1"/>
</dbReference>
<evidence type="ECO:0000256" key="6">
    <source>
        <dbReference type="ARBA" id="ARBA00022989"/>
    </source>
</evidence>
<feature type="transmembrane region" description="Helical" evidence="14">
    <location>
        <begin position="24"/>
        <end position="47"/>
    </location>
</feature>
<dbReference type="GO" id="GO:0005549">
    <property type="term" value="F:odorant binding"/>
    <property type="evidence" value="ECO:0007669"/>
    <property type="project" value="TreeGrafter"/>
</dbReference>
<evidence type="ECO:0000256" key="1">
    <source>
        <dbReference type="ARBA" id="ARBA00004651"/>
    </source>
</evidence>
<evidence type="ECO:0000313" key="16">
    <source>
        <dbReference type="Ensembl" id="ENSSANP00000013517.1"/>
    </source>
</evidence>
<keyword evidence="5 14" id="KW-0552">Olfaction</keyword>
<proteinExistence type="inferred from homology"/>
<dbReference type="Gene3D" id="1.20.1070.10">
    <property type="entry name" value="Rhodopsin 7-helix transmembrane proteins"/>
    <property type="match status" value="1"/>
</dbReference>
<feature type="transmembrane region" description="Helical" evidence="14">
    <location>
        <begin position="269"/>
        <end position="292"/>
    </location>
</feature>
<dbReference type="InterPro" id="IPR000725">
    <property type="entry name" value="Olfact_rcpt"/>
</dbReference>
<comment type="subcellular location">
    <subcellularLocation>
        <location evidence="1 14">Cell membrane</location>
        <topology evidence="1 14">Multi-pass membrane protein</topology>
    </subcellularLocation>
</comment>
<keyword evidence="10 13" id="KW-0675">Receptor</keyword>
<dbReference type="SUPFAM" id="SSF81321">
    <property type="entry name" value="Family A G protein-coupled receptor-like"/>
    <property type="match status" value="1"/>
</dbReference>
<name>A0A671KZX8_9TELE</name>
<dbReference type="PRINTS" id="PR00237">
    <property type="entry name" value="GPCRRHODOPSN"/>
</dbReference>
<dbReference type="PANTHER" id="PTHR26451:SF885">
    <property type="entry name" value="OLFACTORY RECEPTOR"/>
    <property type="match status" value="1"/>
</dbReference>
<evidence type="ECO:0000256" key="2">
    <source>
        <dbReference type="ARBA" id="ARBA00022475"/>
    </source>
</evidence>
<dbReference type="PROSITE" id="PS50262">
    <property type="entry name" value="G_PROTEIN_RECEP_F1_2"/>
    <property type="match status" value="1"/>
</dbReference>
<gene>
    <name evidence="16" type="primary">LOC107677057</name>
</gene>
<keyword evidence="2 14" id="KW-1003">Cell membrane</keyword>
<feature type="transmembrane region" description="Helical" evidence="14">
    <location>
        <begin position="140"/>
        <end position="163"/>
    </location>
</feature>
<dbReference type="InterPro" id="IPR052921">
    <property type="entry name" value="GPCR1_Superfamily_Member"/>
</dbReference>
<keyword evidence="3 14" id="KW-0716">Sensory transduction</keyword>
<keyword evidence="8 14" id="KW-0472">Membrane</keyword>
<dbReference type="InterPro" id="IPR017452">
    <property type="entry name" value="GPCR_Rhodpsn_7TM"/>
</dbReference>
<evidence type="ECO:0000256" key="8">
    <source>
        <dbReference type="ARBA" id="ARBA00023136"/>
    </source>
</evidence>
<feature type="domain" description="G-protein coupled receptors family 1 profile" evidence="15">
    <location>
        <begin position="40"/>
        <end position="290"/>
    </location>
</feature>
<dbReference type="AlphaFoldDB" id="A0A671KZX8"/>
<evidence type="ECO:0000259" key="15">
    <source>
        <dbReference type="PROSITE" id="PS50262"/>
    </source>
</evidence>
<dbReference type="RefSeq" id="XP_016327333.1">
    <property type="nucleotide sequence ID" value="XM_016471847.1"/>
</dbReference>
<reference evidence="16" key="2">
    <citation type="submission" date="2025-09" db="UniProtKB">
        <authorList>
            <consortium name="Ensembl"/>
        </authorList>
    </citation>
    <scope>IDENTIFICATION</scope>
</reference>
<dbReference type="KEGG" id="sanh:107677057"/>
<evidence type="ECO:0000256" key="5">
    <source>
        <dbReference type="ARBA" id="ARBA00022725"/>
    </source>
</evidence>
<reference evidence="16" key="1">
    <citation type="submission" date="2025-08" db="UniProtKB">
        <authorList>
            <consortium name="Ensembl"/>
        </authorList>
    </citation>
    <scope>IDENTIFICATION</scope>
</reference>
<sequence>MENGANFTSIRLTGYLNLELKMKYFLFAVITVLYSTILFANSFLIGVICSAKPLHKPMYVFLCSLFVNELYGSTALFPSLQVHLILNNNEISFIYCYLQIFCLYTYAMIEFCNLAVMSFDRYVSICYPLHYNRIMTPFRVGVLIVLVWSYCFVQFLILFSFNFKLQLCGNSMEKVWCDNYLLVKLACSKTSLNNTYGIYVNVMTALIPLMLIIYSYTRILKICMSSTKEAKQKALSTCAPHIISLLNFSLGCFFETVQSRFDNIRMPALLRIIISVYFLMCQPVLNPIMYGIRLKNIRKVCKNLIVSKVGIT</sequence>
<evidence type="ECO:0000256" key="11">
    <source>
        <dbReference type="ARBA" id="ARBA00023180"/>
    </source>
</evidence>
<keyword evidence="4 13" id="KW-0812">Transmembrane</keyword>
<dbReference type="GO" id="GO:0004930">
    <property type="term" value="F:G protein-coupled receptor activity"/>
    <property type="evidence" value="ECO:0007669"/>
    <property type="project" value="UniProtKB-KW"/>
</dbReference>
<accession>A0A671KZX8</accession>
<evidence type="ECO:0000256" key="10">
    <source>
        <dbReference type="ARBA" id="ARBA00023170"/>
    </source>
</evidence>
<dbReference type="Pfam" id="PF13853">
    <property type="entry name" value="7tm_4"/>
    <property type="match status" value="1"/>
</dbReference>
<keyword evidence="6 14" id="KW-1133">Transmembrane helix</keyword>
<dbReference type="PANTHER" id="PTHR26451">
    <property type="entry name" value="G_PROTEIN_RECEP_F1_2 DOMAIN-CONTAINING PROTEIN"/>
    <property type="match status" value="1"/>
</dbReference>
<feature type="transmembrane region" description="Helical" evidence="14">
    <location>
        <begin position="198"/>
        <end position="217"/>
    </location>
</feature>
<dbReference type="GeneID" id="107677057"/>
<organism evidence="16 17">
    <name type="scientific">Sinocyclocheilus anshuiensis</name>
    <dbReference type="NCBI Taxonomy" id="1608454"/>
    <lineage>
        <taxon>Eukaryota</taxon>
        <taxon>Metazoa</taxon>
        <taxon>Chordata</taxon>
        <taxon>Craniata</taxon>
        <taxon>Vertebrata</taxon>
        <taxon>Euteleostomi</taxon>
        <taxon>Actinopterygii</taxon>
        <taxon>Neopterygii</taxon>
        <taxon>Teleostei</taxon>
        <taxon>Ostariophysi</taxon>
        <taxon>Cypriniformes</taxon>
        <taxon>Cyprinidae</taxon>
        <taxon>Cyprininae</taxon>
        <taxon>Sinocyclocheilus</taxon>
    </lineage>
</organism>
<feature type="transmembrane region" description="Helical" evidence="14">
    <location>
        <begin position="238"/>
        <end position="257"/>
    </location>
</feature>